<dbReference type="STRING" id="151894.SAMN04488524_3099"/>
<dbReference type="RefSeq" id="WP_084239918.1">
    <property type="nucleotide sequence ID" value="NZ_FWXT01000002.1"/>
</dbReference>
<keyword evidence="2" id="KW-1185">Reference proteome</keyword>
<evidence type="ECO:0000313" key="1">
    <source>
        <dbReference type="EMBL" id="SMC87528.1"/>
    </source>
</evidence>
<dbReference type="Proteomes" id="UP000192756">
    <property type="component" value="Unassembled WGS sequence"/>
</dbReference>
<proteinExistence type="predicted"/>
<gene>
    <name evidence="1" type="ORF">SAMN04488524_3099</name>
</gene>
<protein>
    <submittedName>
        <fullName evidence="1">Uncharacterized protein</fullName>
    </submittedName>
</protein>
<name>A0A1W2CS70_9SPHI</name>
<dbReference type="OrthoDB" id="9974151at2"/>
<organism evidence="1 2">
    <name type="scientific">Pedobacter africanus</name>
    <dbReference type="NCBI Taxonomy" id="151894"/>
    <lineage>
        <taxon>Bacteria</taxon>
        <taxon>Pseudomonadati</taxon>
        <taxon>Bacteroidota</taxon>
        <taxon>Sphingobacteriia</taxon>
        <taxon>Sphingobacteriales</taxon>
        <taxon>Sphingobacteriaceae</taxon>
        <taxon>Pedobacter</taxon>
    </lineage>
</organism>
<accession>A0A1W2CS70</accession>
<dbReference type="AlphaFoldDB" id="A0A1W2CS70"/>
<reference evidence="2" key="1">
    <citation type="submission" date="2017-04" db="EMBL/GenBank/DDBJ databases">
        <authorList>
            <person name="Varghese N."/>
            <person name="Submissions S."/>
        </authorList>
    </citation>
    <scope>NUCLEOTIDE SEQUENCE [LARGE SCALE GENOMIC DNA]</scope>
    <source>
        <strain evidence="2">DSM 12126</strain>
    </source>
</reference>
<sequence>MNAKHSYDVFKDKESVRKWEMLTELYFVKKQNNTSPAKVNPFIKMIEDKKRIVDAIRAGQDLSKLKDIKFVTPL</sequence>
<dbReference type="EMBL" id="FWXT01000002">
    <property type="protein sequence ID" value="SMC87528.1"/>
    <property type="molecule type" value="Genomic_DNA"/>
</dbReference>
<evidence type="ECO:0000313" key="2">
    <source>
        <dbReference type="Proteomes" id="UP000192756"/>
    </source>
</evidence>